<protein>
    <submittedName>
        <fullName evidence="1">Uncharacterized protein</fullName>
    </submittedName>
</protein>
<dbReference type="AlphaFoldDB" id="A0AAV9ZEF7"/>
<gene>
    <name evidence="1" type="ORF">R3P38DRAFT_2809042</name>
</gene>
<sequence length="297" mass="33999">MMKIFRSLDASLAFKVNGLRKIVMRSLYKATREATASIRLKSGGKYYMVFTFETENIKDDNEEMKLRQYIRRQESNAEKRINVLGRHINRIRMSLEIDHSNFWYITTHQDLNENQTTLRFRQPSARTIRSGLEPLQFRDKIWKRSADQPDLLDSEDQFSFLPVSTSSHSLERVSVPSMRECREANGSLLMSTASLNSAPSTRLQHHFSRPSNPPRLIRFCYLAHSAFGIMDAYRPRFTVPPSGVGGNTAVNAPYWPPHLVPPASTNIGDFAVRANFVNQQLQGDSPQFLINLAGYPE</sequence>
<evidence type="ECO:0000313" key="1">
    <source>
        <dbReference type="EMBL" id="KAK6980556.1"/>
    </source>
</evidence>
<comment type="caution">
    <text evidence="1">The sequence shown here is derived from an EMBL/GenBank/DDBJ whole genome shotgun (WGS) entry which is preliminary data.</text>
</comment>
<proteinExistence type="predicted"/>
<dbReference type="EMBL" id="JAWWNJ010000158">
    <property type="protein sequence ID" value="KAK6980556.1"/>
    <property type="molecule type" value="Genomic_DNA"/>
</dbReference>
<name>A0AAV9ZEF7_9AGAR</name>
<reference evidence="1 2" key="1">
    <citation type="journal article" date="2024" name="J Genomics">
        <title>Draft genome sequencing and assembly of Favolaschia claudopus CIRM-BRFM 2984 isolated from oak limbs.</title>
        <authorList>
            <person name="Navarro D."/>
            <person name="Drula E."/>
            <person name="Chaduli D."/>
            <person name="Cazenave R."/>
            <person name="Ahrendt S."/>
            <person name="Wang J."/>
            <person name="Lipzen A."/>
            <person name="Daum C."/>
            <person name="Barry K."/>
            <person name="Grigoriev I.V."/>
            <person name="Favel A."/>
            <person name="Rosso M.N."/>
            <person name="Martin F."/>
        </authorList>
    </citation>
    <scope>NUCLEOTIDE SEQUENCE [LARGE SCALE GENOMIC DNA]</scope>
    <source>
        <strain evidence="1 2">CIRM-BRFM 2984</strain>
    </source>
</reference>
<organism evidence="1 2">
    <name type="scientific">Favolaschia claudopus</name>
    <dbReference type="NCBI Taxonomy" id="2862362"/>
    <lineage>
        <taxon>Eukaryota</taxon>
        <taxon>Fungi</taxon>
        <taxon>Dikarya</taxon>
        <taxon>Basidiomycota</taxon>
        <taxon>Agaricomycotina</taxon>
        <taxon>Agaricomycetes</taxon>
        <taxon>Agaricomycetidae</taxon>
        <taxon>Agaricales</taxon>
        <taxon>Marasmiineae</taxon>
        <taxon>Mycenaceae</taxon>
        <taxon>Favolaschia</taxon>
    </lineage>
</organism>
<keyword evidence="2" id="KW-1185">Reference proteome</keyword>
<dbReference type="Proteomes" id="UP001362999">
    <property type="component" value="Unassembled WGS sequence"/>
</dbReference>
<evidence type="ECO:0000313" key="2">
    <source>
        <dbReference type="Proteomes" id="UP001362999"/>
    </source>
</evidence>
<accession>A0AAV9ZEF7</accession>